<dbReference type="Pfam" id="PF14214">
    <property type="entry name" value="Helitron_like_N"/>
    <property type="match status" value="1"/>
</dbReference>
<dbReference type="Gramene" id="Psat05G0092700-T1">
    <property type="protein sequence ID" value="KAI5403549.1"/>
    <property type="gene ID" value="KIW84_050927"/>
</dbReference>
<dbReference type="AlphaFoldDB" id="A0A9D4WL19"/>
<keyword evidence="3" id="KW-1185">Reference proteome</keyword>
<dbReference type="EMBL" id="JAMSHJ010000005">
    <property type="protein sequence ID" value="KAI5403549.1"/>
    <property type="molecule type" value="Genomic_DNA"/>
</dbReference>
<comment type="caution">
    <text evidence="2">The sequence shown here is derived from an EMBL/GenBank/DDBJ whole genome shotgun (WGS) entry which is preliminary data.</text>
</comment>
<dbReference type="InterPro" id="IPR025476">
    <property type="entry name" value="Helitron_helicase-like"/>
</dbReference>
<feature type="domain" description="Helitron helicase-like" evidence="1">
    <location>
        <begin position="1"/>
        <end position="106"/>
    </location>
</feature>
<organism evidence="2 3">
    <name type="scientific">Pisum sativum</name>
    <name type="common">Garden pea</name>
    <name type="synonym">Lathyrus oleraceus</name>
    <dbReference type="NCBI Taxonomy" id="3888"/>
    <lineage>
        <taxon>Eukaryota</taxon>
        <taxon>Viridiplantae</taxon>
        <taxon>Streptophyta</taxon>
        <taxon>Embryophyta</taxon>
        <taxon>Tracheophyta</taxon>
        <taxon>Spermatophyta</taxon>
        <taxon>Magnoliopsida</taxon>
        <taxon>eudicotyledons</taxon>
        <taxon>Gunneridae</taxon>
        <taxon>Pentapetalae</taxon>
        <taxon>rosids</taxon>
        <taxon>fabids</taxon>
        <taxon>Fabales</taxon>
        <taxon>Fabaceae</taxon>
        <taxon>Papilionoideae</taxon>
        <taxon>50 kb inversion clade</taxon>
        <taxon>NPAAA clade</taxon>
        <taxon>Hologalegina</taxon>
        <taxon>IRL clade</taxon>
        <taxon>Fabeae</taxon>
        <taxon>Lathyrus</taxon>
    </lineage>
</organism>
<dbReference type="PANTHER" id="PTHR10492:SF94">
    <property type="entry name" value="ATP-DEPENDENT DNA HELICASE"/>
    <property type="match status" value="1"/>
</dbReference>
<accession>A0A9D4WL19</accession>
<gene>
    <name evidence="2" type="ORF">KIW84_050927</name>
</gene>
<evidence type="ECO:0000259" key="1">
    <source>
        <dbReference type="Pfam" id="PF14214"/>
    </source>
</evidence>
<dbReference type="Proteomes" id="UP001058974">
    <property type="component" value="Chromosome 5"/>
</dbReference>
<proteinExistence type="predicted"/>
<reference evidence="2 3" key="1">
    <citation type="journal article" date="2022" name="Nat. Genet.">
        <title>Improved pea reference genome and pan-genome highlight genomic features and evolutionary characteristics.</title>
        <authorList>
            <person name="Yang T."/>
            <person name="Liu R."/>
            <person name="Luo Y."/>
            <person name="Hu S."/>
            <person name="Wang D."/>
            <person name="Wang C."/>
            <person name="Pandey M.K."/>
            <person name="Ge S."/>
            <person name="Xu Q."/>
            <person name="Li N."/>
            <person name="Li G."/>
            <person name="Huang Y."/>
            <person name="Saxena R.K."/>
            <person name="Ji Y."/>
            <person name="Li M."/>
            <person name="Yan X."/>
            <person name="He Y."/>
            <person name="Liu Y."/>
            <person name="Wang X."/>
            <person name="Xiang C."/>
            <person name="Varshney R.K."/>
            <person name="Ding H."/>
            <person name="Gao S."/>
            <person name="Zong X."/>
        </authorList>
    </citation>
    <scope>NUCLEOTIDE SEQUENCE [LARGE SCALE GENOMIC DNA]</scope>
    <source>
        <strain evidence="2 3">cv. Zhongwan 6</strain>
    </source>
</reference>
<protein>
    <recommendedName>
        <fullName evidence="1">Helitron helicase-like domain-containing protein</fullName>
    </recommendedName>
</protein>
<name>A0A9D4WL19_PEA</name>
<dbReference type="PANTHER" id="PTHR10492">
    <property type="match status" value="1"/>
</dbReference>
<sequence length="184" mass="21471">MSSSFIGGRRDMTRRYEDDMTIVLNGSKPYIFLTMTCNPSWSEITSELFPFPTPQDHPDLLTRIFRSKFEQLKDDVINKGVLGKVKSYMYVTEFQKRGLPHVHMLLVLESNDKLCDPKEYDSMECHINVEICSSIKSIKYLYKYVYNGSDHVAMEVHKGSCMDEVQQYVDARWICAPEALWKIF</sequence>
<evidence type="ECO:0000313" key="2">
    <source>
        <dbReference type="EMBL" id="KAI5403549.1"/>
    </source>
</evidence>
<evidence type="ECO:0000313" key="3">
    <source>
        <dbReference type="Proteomes" id="UP001058974"/>
    </source>
</evidence>